<evidence type="ECO:0000313" key="5">
    <source>
        <dbReference type="EMBL" id="KAK2195309.1"/>
    </source>
</evidence>
<evidence type="ECO:0000256" key="4">
    <source>
        <dbReference type="ARBA" id="ARBA00023329"/>
    </source>
</evidence>
<dbReference type="InterPro" id="IPR039273">
    <property type="entry name" value="TEPSIN"/>
</dbReference>
<dbReference type="GO" id="GO:0031410">
    <property type="term" value="C:cytoplasmic vesicle"/>
    <property type="evidence" value="ECO:0007669"/>
    <property type="project" value="UniProtKB-SubCell"/>
</dbReference>
<reference evidence="5" key="1">
    <citation type="journal article" date="2023" name="Nat. Microbiol.">
        <title>Babesia duncani multi-omics identifies virulence factors and drug targets.</title>
        <authorList>
            <person name="Singh P."/>
            <person name="Lonardi S."/>
            <person name="Liang Q."/>
            <person name="Vydyam P."/>
            <person name="Khabirova E."/>
            <person name="Fang T."/>
            <person name="Gihaz S."/>
            <person name="Thekkiniath J."/>
            <person name="Munshi M."/>
            <person name="Abel S."/>
            <person name="Ciampossin L."/>
            <person name="Batugedara G."/>
            <person name="Gupta M."/>
            <person name="Lu X.M."/>
            <person name="Lenz T."/>
            <person name="Chakravarty S."/>
            <person name="Cornillot E."/>
            <person name="Hu Y."/>
            <person name="Ma W."/>
            <person name="Gonzalez L.M."/>
            <person name="Sanchez S."/>
            <person name="Estrada K."/>
            <person name="Sanchez-Flores A."/>
            <person name="Montero E."/>
            <person name="Harb O.S."/>
            <person name="Le Roch K.G."/>
            <person name="Mamoun C.B."/>
        </authorList>
    </citation>
    <scope>NUCLEOTIDE SEQUENCE</scope>
    <source>
        <strain evidence="5">WA1</strain>
    </source>
</reference>
<name>A0AAD9UMV8_9APIC</name>
<gene>
    <name evidence="5" type="ORF">BdWA1_002982</name>
</gene>
<dbReference type="KEGG" id="bdw:94337279"/>
<proteinExistence type="predicted"/>
<comment type="subcellular location">
    <subcellularLocation>
        <location evidence="1">Cytoplasmic vesicle</location>
    </subcellularLocation>
    <subcellularLocation>
        <location evidence="2">Golgi apparatus</location>
    </subcellularLocation>
</comment>
<comment type="caution">
    <text evidence="5">The sequence shown here is derived from an EMBL/GenBank/DDBJ whole genome shotgun (WGS) entry which is preliminary data.</text>
</comment>
<sequence>MSISNSLCSNDRNLLNRATSPNSEPTPGYLYRDILETIKLNFNLSVAIEEYLLSKLSRPEPYIKFKCIKLLRYLITNIPQGFDIVKISSNSSLLQCKGYRCPNSEFNSEYLSSLVRTEAGELFNEISKHTNAMNTMHNANMVGFGSNMGHTSTKMEGFGNYGSPPPRRSSPGTLKSLSAVASKYISSSVIEVIENVGSAITTTAMEQIEKYVGTGNGTSTRSFQTVPTFSTHPPVEKRQPMPNLLPNLLEAPTSPSSSEAIQGGSEFTVVNEILTFSGIKTTPSQQVLDDFFERLKPLDVGLVLEELLRRLNTRTTKWQLHLRILCILEAIIKSGILSVEMHKTLVSKLHPMLQKCKSEPQLKNKSIRLESLLSSGSSNSCDILGFDSGKTGNNGDLTSRSNKSMDEFPSFTANSSGQFDLFGSLESKVAQDTLDPFASSPSSEPFTNNVNKTKPKDDFDDLFGDLTVSSPPVGNARGDNANTATSENTSSTNVIDFVTTSSSSPTIVKEQKQDTLLDNFDPFDITTTSASQPKASFGAKDSNLLGDFDFI</sequence>
<dbReference type="AlphaFoldDB" id="A0AAD9UMV8"/>
<dbReference type="EMBL" id="JALLKP010000004">
    <property type="protein sequence ID" value="KAK2195309.1"/>
    <property type="molecule type" value="Genomic_DNA"/>
</dbReference>
<dbReference type="PANTHER" id="PTHR21514">
    <property type="entry name" value="AP-4 COMPLEX ACCESSORY SUBUNIT TEPSIN"/>
    <property type="match status" value="1"/>
</dbReference>
<dbReference type="GeneID" id="94337279"/>
<evidence type="ECO:0000256" key="3">
    <source>
        <dbReference type="ARBA" id="ARBA00023034"/>
    </source>
</evidence>
<accession>A0AAD9UMV8</accession>
<evidence type="ECO:0000256" key="1">
    <source>
        <dbReference type="ARBA" id="ARBA00004541"/>
    </source>
</evidence>
<dbReference type="GO" id="GO:0032588">
    <property type="term" value="C:trans-Golgi network membrane"/>
    <property type="evidence" value="ECO:0007669"/>
    <property type="project" value="TreeGrafter"/>
</dbReference>
<organism evidence="5 6">
    <name type="scientific">Babesia duncani</name>
    <dbReference type="NCBI Taxonomy" id="323732"/>
    <lineage>
        <taxon>Eukaryota</taxon>
        <taxon>Sar</taxon>
        <taxon>Alveolata</taxon>
        <taxon>Apicomplexa</taxon>
        <taxon>Aconoidasida</taxon>
        <taxon>Piroplasmida</taxon>
        <taxon>Babesiidae</taxon>
        <taxon>Babesia</taxon>
    </lineage>
</organism>
<evidence type="ECO:0000313" key="6">
    <source>
        <dbReference type="Proteomes" id="UP001214638"/>
    </source>
</evidence>
<evidence type="ECO:0000256" key="2">
    <source>
        <dbReference type="ARBA" id="ARBA00004555"/>
    </source>
</evidence>
<dbReference type="RefSeq" id="XP_067802152.1">
    <property type="nucleotide sequence ID" value="XM_067948001.1"/>
</dbReference>
<dbReference type="Proteomes" id="UP001214638">
    <property type="component" value="Unassembled WGS sequence"/>
</dbReference>
<keyword evidence="6" id="KW-1185">Reference proteome</keyword>
<dbReference type="InterPro" id="IPR035802">
    <property type="entry name" value="ENTH/VHS_tepsin"/>
</dbReference>
<dbReference type="PANTHER" id="PTHR21514:SF0">
    <property type="entry name" value="AP-4 COMPLEX ACCESSORY SUBUNIT TEPSIN"/>
    <property type="match status" value="1"/>
</dbReference>
<dbReference type="InterPro" id="IPR008942">
    <property type="entry name" value="ENTH_VHS"/>
</dbReference>
<keyword evidence="3" id="KW-0333">Golgi apparatus</keyword>
<keyword evidence="4" id="KW-0968">Cytoplasmic vesicle</keyword>
<dbReference type="Gene3D" id="1.25.40.90">
    <property type="match status" value="1"/>
</dbReference>
<dbReference type="CDD" id="cd03572">
    <property type="entry name" value="ENTH_like_Tepsin"/>
    <property type="match status" value="1"/>
</dbReference>
<protein>
    <submittedName>
        <fullName evidence="5">Bifunctional Tepsin</fullName>
    </submittedName>
</protein>